<proteinExistence type="predicted"/>
<gene>
    <name evidence="1" type="ORF">AMJ39_08125</name>
</gene>
<dbReference type="Proteomes" id="UP000052008">
    <property type="component" value="Unassembled WGS sequence"/>
</dbReference>
<organism evidence="1 2">
    <name type="scientific">candidate division TA06 bacterium DG_24</name>
    <dbReference type="NCBI Taxonomy" id="1703770"/>
    <lineage>
        <taxon>Bacteria</taxon>
        <taxon>Bacteria division TA06</taxon>
    </lineage>
</organism>
<dbReference type="Pfam" id="PF19494">
    <property type="entry name" value="DUF6029"/>
    <property type="match status" value="1"/>
</dbReference>
<evidence type="ECO:0000313" key="2">
    <source>
        <dbReference type="Proteomes" id="UP000052008"/>
    </source>
</evidence>
<sequence length="494" mass="55294">MKRERRRVASRRSVKEACPFCRRTISLLLVAIAVSVLARPAGGEPAPPRGSEGISLRSIRGSNEMIFSRDVEDTLDELENWFDVSIDMGEVTAGFRYQMYETSARGANESAGFSQRFAEFRRDWLTLRAGNYYETFGRGLVLRVFEDREIRQETSLDGVALEARLEDFMDLKMTGITGRSGDDFVRGGDVEATLLPGVKLGAAYAMSNRSYTDRTEMGGIRSDVSHGPLGVYAEFATRDGFHEFEGSGFYLSTTLSVPKLGVVAEYKDYDDFEFAYHNPPAALRDHSVNLLARHPRVVQPDDEQGFQVEATYSPSFSTTIIGSDSYTAQHSGDAPFHEQYLEIRQDIGDRLFTILAGARSREIPSGRDEANAVYRYTGAGELDFRITDERSISLIYEHQLTESAYGDVTDQYGVVGFSCCSILMFSLQAERTSEKDPVTDKDFWLMGSLGLKFARRHDVSLSVGTRRSRFICSSGMCRFEPKLEGAELRIVSTF</sequence>
<name>A0A0S7WQA4_UNCT6</name>
<protein>
    <recommendedName>
        <fullName evidence="3">Alginate export domain-containing protein</fullName>
    </recommendedName>
</protein>
<accession>A0A0S7WQA4</accession>
<reference evidence="1 2" key="1">
    <citation type="journal article" date="2015" name="Microbiome">
        <title>Genomic resolution of linkages in carbon, nitrogen, and sulfur cycling among widespread estuary sediment bacteria.</title>
        <authorList>
            <person name="Baker B.J."/>
            <person name="Lazar C.S."/>
            <person name="Teske A.P."/>
            <person name="Dick G.J."/>
        </authorList>
    </citation>
    <scope>NUCLEOTIDE SEQUENCE [LARGE SCALE GENOMIC DNA]</scope>
    <source>
        <strain evidence="1">DG_24</strain>
    </source>
</reference>
<evidence type="ECO:0000313" key="1">
    <source>
        <dbReference type="EMBL" id="KPJ52330.1"/>
    </source>
</evidence>
<dbReference type="EMBL" id="LIZS01000064">
    <property type="protein sequence ID" value="KPJ52330.1"/>
    <property type="molecule type" value="Genomic_DNA"/>
</dbReference>
<evidence type="ECO:0008006" key="3">
    <source>
        <dbReference type="Google" id="ProtNLM"/>
    </source>
</evidence>
<dbReference type="AlphaFoldDB" id="A0A0S7WQA4"/>
<dbReference type="STRING" id="1703770.AMJ39_08125"/>
<dbReference type="SUPFAM" id="SSF56935">
    <property type="entry name" value="Porins"/>
    <property type="match status" value="1"/>
</dbReference>
<dbReference type="InterPro" id="IPR046070">
    <property type="entry name" value="DUF6029"/>
</dbReference>
<comment type="caution">
    <text evidence="1">The sequence shown here is derived from an EMBL/GenBank/DDBJ whole genome shotgun (WGS) entry which is preliminary data.</text>
</comment>